<accession>A0A2P2PPK6</accession>
<proteinExistence type="predicted"/>
<dbReference type="EMBL" id="GGEC01076055">
    <property type="protein sequence ID" value="MBX56539.1"/>
    <property type="molecule type" value="Transcribed_RNA"/>
</dbReference>
<evidence type="ECO:0000313" key="1">
    <source>
        <dbReference type="EMBL" id="MBX56539.1"/>
    </source>
</evidence>
<dbReference type="AlphaFoldDB" id="A0A2P2PPK6"/>
<protein>
    <submittedName>
        <fullName evidence="1">Uncharacterized protein</fullName>
    </submittedName>
</protein>
<organism evidence="1">
    <name type="scientific">Rhizophora mucronata</name>
    <name type="common">Asiatic mangrove</name>
    <dbReference type="NCBI Taxonomy" id="61149"/>
    <lineage>
        <taxon>Eukaryota</taxon>
        <taxon>Viridiplantae</taxon>
        <taxon>Streptophyta</taxon>
        <taxon>Embryophyta</taxon>
        <taxon>Tracheophyta</taxon>
        <taxon>Spermatophyta</taxon>
        <taxon>Magnoliopsida</taxon>
        <taxon>eudicotyledons</taxon>
        <taxon>Gunneridae</taxon>
        <taxon>Pentapetalae</taxon>
        <taxon>rosids</taxon>
        <taxon>fabids</taxon>
        <taxon>Malpighiales</taxon>
        <taxon>Rhizophoraceae</taxon>
        <taxon>Rhizophora</taxon>
    </lineage>
</organism>
<sequence>MVKDNGISYTIKRFDITILAHQCIKKTQPLTKVSRNAS</sequence>
<reference evidence="1" key="1">
    <citation type="submission" date="2018-02" db="EMBL/GenBank/DDBJ databases">
        <title>Rhizophora mucronata_Transcriptome.</title>
        <authorList>
            <person name="Meera S.P."/>
            <person name="Sreeshan A."/>
            <person name="Augustine A."/>
        </authorList>
    </citation>
    <scope>NUCLEOTIDE SEQUENCE</scope>
    <source>
        <tissue evidence="1">Leaf</tissue>
    </source>
</reference>
<name>A0A2P2PPK6_RHIMU</name>